<dbReference type="AlphaFoldDB" id="A0A5B9Y3J3"/>
<accession>A0A5B9Y3J3</accession>
<dbReference type="EMBL" id="CP043026">
    <property type="protein sequence ID" value="QEH61718.1"/>
    <property type="molecule type" value="Genomic_DNA"/>
</dbReference>
<proteinExistence type="predicted"/>
<dbReference type="RefSeq" id="WP_166508105.1">
    <property type="nucleotide sequence ID" value="NZ_CP043026.1"/>
</dbReference>
<evidence type="ECO:0000313" key="2">
    <source>
        <dbReference type="Proteomes" id="UP000323144"/>
    </source>
</evidence>
<keyword evidence="2" id="KW-1185">Reference proteome</keyword>
<protein>
    <submittedName>
        <fullName evidence="1">Uncharacterized protein</fullName>
    </submittedName>
</protein>
<dbReference type="KEGG" id="schi:SCHIN_v1c05210"/>
<evidence type="ECO:0000313" key="1">
    <source>
        <dbReference type="EMBL" id="QEH61718.1"/>
    </source>
</evidence>
<name>A0A5B9Y3J3_9MOLU</name>
<organism evidence="1 2">
    <name type="scientific">Spiroplasma chinense</name>
    <dbReference type="NCBI Taxonomy" id="216932"/>
    <lineage>
        <taxon>Bacteria</taxon>
        <taxon>Bacillati</taxon>
        <taxon>Mycoplasmatota</taxon>
        <taxon>Mollicutes</taxon>
        <taxon>Entomoplasmatales</taxon>
        <taxon>Spiroplasmataceae</taxon>
        <taxon>Spiroplasma</taxon>
    </lineage>
</organism>
<reference evidence="1 2" key="1">
    <citation type="submission" date="2019-08" db="EMBL/GenBank/DDBJ databases">
        <title>Complete genome sequence of Spiroplasma chinense CCH (DSM 19755).</title>
        <authorList>
            <person name="Shen H.-Y."/>
            <person name="Lin Y.-C."/>
            <person name="Chou L."/>
            <person name="Kuo C.-H."/>
        </authorList>
    </citation>
    <scope>NUCLEOTIDE SEQUENCE [LARGE SCALE GENOMIC DNA]</scope>
    <source>
        <strain evidence="1 2">CCH</strain>
    </source>
</reference>
<dbReference type="Proteomes" id="UP000323144">
    <property type="component" value="Chromosome"/>
</dbReference>
<gene>
    <name evidence="1" type="ORF">SCHIN_v1c05210</name>
</gene>
<sequence>MGLFRSTKQIFRILRDTNDNRALERQRNIDKVYQLVLNNEIQNINIRNITTMNQKFNALVFKDKLNYYLGYRFINLKGFNSFGFKDDVDLIFCDKKYQVIETYSNFKPNKVTEYFKNGAVVYVLAKNMNKYLDIKIKDIIKISK</sequence>